<evidence type="ECO:0000256" key="9">
    <source>
        <dbReference type="RuleBase" id="RU910715"/>
    </source>
</evidence>
<feature type="transmembrane region" description="Helical" evidence="9">
    <location>
        <begin position="70"/>
        <end position="93"/>
    </location>
</feature>
<feature type="transmembrane region" description="Helical" evidence="9">
    <location>
        <begin position="164"/>
        <end position="186"/>
    </location>
</feature>
<keyword evidence="5 9" id="KW-0812">Transmembrane</keyword>
<dbReference type="FunFam" id="1.20.1280.290:FF:000001">
    <property type="entry name" value="Bidirectional sugar transporter SWEET"/>
    <property type="match status" value="1"/>
</dbReference>
<comment type="similarity">
    <text evidence="2 9">Belongs to the SWEET sugar transporter family.</text>
</comment>
<comment type="function">
    <text evidence="9">Mediates both low-affinity uptake and efflux of sugar across the membrane.</text>
</comment>
<dbReference type="PANTHER" id="PTHR10791:SF28">
    <property type="entry name" value="BIDIRECTIONAL SUGAR TRANSPORTER SWEET3"/>
    <property type="match status" value="1"/>
</dbReference>
<dbReference type="Pfam" id="PF03083">
    <property type="entry name" value="MtN3_slv"/>
    <property type="match status" value="2"/>
</dbReference>
<dbReference type="InterPro" id="IPR047664">
    <property type="entry name" value="SWEET"/>
</dbReference>
<evidence type="ECO:0000256" key="4">
    <source>
        <dbReference type="ARBA" id="ARBA00022597"/>
    </source>
</evidence>
<feature type="transmembrane region" description="Helical" evidence="9">
    <location>
        <begin position="105"/>
        <end position="127"/>
    </location>
</feature>
<protein>
    <recommendedName>
        <fullName evidence="9">Bidirectional sugar transporter SWEET</fullName>
    </recommendedName>
</protein>
<keyword evidence="8 9" id="KW-0472">Membrane</keyword>
<keyword evidence="4 9" id="KW-0762">Sugar transport</keyword>
<feature type="transmembrane region" description="Helical" evidence="9">
    <location>
        <begin position="6"/>
        <end position="28"/>
    </location>
</feature>
<reference evidence="10 11" key="1">
    <citation type="submission" date="2024-01" db="EMBL/GenBank/DDBJ databases">
        <title>The complete chloroplast genome sequence of Lithospermum erythrorhizon: insights into the phylogenetic relationship among Boraginaceae species and the maternal lineages of purple gromwells.</title>
        <authorList>
            <person name="Okada T."/>
            <person name="Watanabe K."/>
        </authorList>
    </citation>
    <scope>NUCLEOTIDE SEQUENCE [LARGE SCALE GENOMIC DNA]</scope>
</reference>
<dbReference type="PANTHER" id="PTHR10791">
    <property type="entry name" value="RAG1-ACTIVATING PROTEIN 1"/>
    <property type="match status" value="1"/>
</dbReference>
<evidence type="ECO:0000256" key="3">
    <source>
        <dbReference type="ARBA" id="ARBA00022448"/>
    </source>
</evidence>
<dbReference type="GO" id="GO:0051119">
    <property type="term" value="F:sugar transmembrane transporter activity"/>
    <property type="evidence" value="ECO:0007669"/>
    <property type="project" value="InterPro"/>
</dbReference>
<dbReference type="AlphaFoldDB" id="A0AAV3S2C2"/>
<gene>
    <name evidence="10" type="ORF">LIER_34177</name>
</gene>
<evidence type="ECO:0000313" key="10">
    <source>
        <dbReference type="EMBL" id="GAA0186889.1"/>
    </source>
</evidence>
<dbReference type="GO" id="GO:0051260">
    <property type="term" value="P:protein homooligomerization"/>
    <property type="evidence" value="ECO:0007669"/>
    <property type="project" value="UniProtKB-ARBA"/>
</dbReference>
<sequence length="266" mass="30227">MGELLRLGVGIMANAASMLLYAAPILTFSKIMKKKSTEGFSCVPYVLALFNSLIYSWYGLPVVSYQWENFLLVTINGLGVFLEASFIIMYFYYATSAGRKKAAMVTLPIMLIISSVITISAFVFHDHHHRKEFVGSIGLVASVSMYASPLVVMKQVIATKSVKFMPFSLSFFSFLSSSLWMVFGILSHDIFIMSPNFIGTPLSIFQLILYCKYRKRGVMEEPEKWDVEKENVQFQEDQVEEEDDKKKIQHLQLVITNDKIISDDKI</sequence>
<comment type="caution">
    <text evidence="10">The sequence shown here is derived from an EMBL/GenBank/DDBJ whole genome shotgun (WGS) entry which is preliminary data.</text>
</comment>
<evidence type="ECO:0000256" key="2">
    <source>
        <dbReference type="ARBA" id="ARBA00007809"/>
    </source>
</evidence>
<dbReference type="Gene3D" id="1.20.1280.290">
    <property type="match status" value="2"/>
</dbReference>
<dbReference type="EMBL" id="BAABME010014141">
    <property type="protein sequence ID" value="GAA0186889.1"/>
    <property type="molecule type" value="Genomic_DNA"/>
</dbReference>
<name>A0AAV3S2C2_LITER</name>
<evidence type="ECO:0000256" key="1">
    <source>
        <dbReference type="ARBA" id="ARBA00004127"/>
    </source>
</evidence>
<dbReference type="InterPro" id="IPR004316">
    <property type="entry name" value="SWEET_rpt"/>
</dbReference>
<dbReference type="Proteomes" id="UP001454036">
    <property type="component" value="Unassembled WGS sequence"/>
</dbReference>
<keyword evidence="3 9" id="KW-0813">Transport</keyword>
<proteinExistence type="inferred from homology"/>
<keyword evidence="6" id="KW-0677">Repeat</keyword>
<feature type="transmembrane region" description="Helical" evidence="9">
    <location>
        <begin position="133"/>
        <end position="152"/>
    </location>
</feature>
<organism evidence="10 11">
    <name type="scientific">Lithospermum erythrorhizon</name>
    <name type="common">Purple gromwell</name>
    <name type="synonym">Lithospermum officinale var. erythrorhizon</name>
    <dbReference type="NCBI Taxonomy" id="34254"/>
    <lineage>
        <taxon>Eukaryota</taxon>
        <taxon>Viridiplantae</taxon>
        <taxon>Streptophyta</taxon>
        <taxon>Embryophyta</taxon>
        <taxon>Tracheophyta</taxon>
        <taxon>Spermatophyta</taxon>
        <taxon>Magnoliopsida</taxon>
        <taxon>eudicotyledons</taxon>
        <taxon>Gunneridae</taxon>
        <taxon>Pentapetalae</taxon>
        <taxon>asterids</taxon>
        <taxon>lamiids</taxon>
        <taxon>Boraginales</taxon>
        <taxon>Boraginaceae</taxon>
        <taxon>Boraginoideae</taxon>
        <taxon>Lithospermeae</taxon>
        <taxon>Lithospermum</taxon>
    </lineage>
</organism>
<dbReference type="GO" id="GO:0005886">
    <property type="term" value="C:plasma membrane"/>
    <property type="evidence" value="ECO:0007669"/>
    <property type="project" value="UniProtKB-SubCell"/>
</dbReference>
<comment type="subcellular location">
    <subcellularLocation>
        <location evidence="9">Cell membrane</location>
        <topology evidence="9">Multi-pass membrane protein</topology>
    </subcellularLocation>
    <subcellularLocation>
        <location evidence="1">Endomembrane system</location>
        <topology evidence="1">Multi-pass membrane protein</topology>
    </subcellularLocation>
</comment>
<evidence type="ECO:0000256" key="6">
    <source>
        <dbReference type="ARBA" id="ARBA00022737"/>
    </source>
</evidence>
<accession>A0AAV3S2C2</accession>
<keyword evidence="7 9" id="KW-1133">Transmembrane helix</keyword>
<feature type="transmembrane region" description="Helical" evidence="9">
    <location>
        <begin position="192"/>
        <end position="211"/>
    </location>
</feature>
<dbReference type="FunFam" id="1.20.1280.290:FF:000002">
    <property type="entry name" value="Bidirectional sugar transporter SWEET"/>
    <property type="match status" value="1"/>
</dbReference>
<evidence type="ECO:0000256" key="8">
    <source>
        <dbReference type="ARBA" id="ARBA00023136"/>
    </source>
</evidence>
<evidence type="ECO:0000256" key="5">
    <source>
        <dbReference type="ARBA" id="ARBA00022692"/>
    </source>
</evidence>
<evidence type="ECO:0000256" key="7">
    <source>
        <dbReference type="ARBA" id="ARBA00022989"/>
    </source>
</evidence>
<keyword evidence="11" id="KW-1185">Reference proteome</keyword>
<feature type="transmembrane region" description="Helical" evidence="9">
    <location>
        <begin position="40"/>
        <end position="58"/>
    </location>
</feature>
<evidence type="ECO:0000313" key="11">
    <source>
        <dbReference type="Proteomes" id="UP001454036"/>
    </source>
</evidence>
<dbReference type="GO" id="GO:0012505">
    <property type="term" value="C:endomembrane system"/>
    <property type="evidence" value="ECO:0007669"/>
    <property type="project" value="UniProtKB-SubCell"/>
</dbReference>